<keyword evidence="5 7" id="KW-1133">Transmembrane helix</keyword>
<dbReference type="SUPFAM" id="SSF161098">
    <property type="entry name" value="MetI-like"/>
    <property type="match status" value="1"/>
</dbReference>
<feature type="transmembrane region" description="Helical" evidence="7">
    <location>
        <begin position="12"/>
        <end position="33"/>
    </location>
</feature>
<keyword evidence="6 7" id="KW-0472">Membrane</keyword>
<name>A0A7W9SEP5_9FIRM</name>
<dbReference type="GO" id="GO:0005886">
    <property type="term" value="C:plasma membrane"/>
    <property type="evidence" value="ECO:0007669"/>
    <property type="project" value="UniProtKB-SubCell"/>
</dbReference>
<dbReference type="GeneID" id="85013979"/>
<evidence type="ECO:0000313" key="9">
    <source>
        <dbReference type="EMBL" id="MBB6040451.1"/>
    </source>
</evidence>
<evidence type="ECO:0000256" key="4">
    <source>
        <dbReference type="ARBA" id="ARBA00022692"/>
    </source>
</evidence>
<dbReference type="EMBL" id="JACHHH010000002">
    <property type="protein sequence ID" value="MBB6040451.1"/>
    <property type="molecule type" value="Genomic_DNA"/>
</dbReference>
<dbReference type="PANTHER" id="PTHR43744">
    <property type="entry name" value="ABC TRANSPORTER PERMEASE PROTEIN MG189-RELATED-RELATED"/>
    <property type="match status" value="1"/>
</dbReference>
<feature type="transmembrane region" description="Helical" evidence="7">
    <location>
        <begin position="182"/>
        <end position="204"/>
    </location>
</feature>
<dbReference type="GO" id="GO:0055085">
    <property type="term" value="P:transmembrane transport"/>
    <property type="evidence" value="ECO:0007669"/>
    <property type="project" value="InterPro"/>
</dbReference>
<dbReference type="InterPro" id="IPR035906">
    <property type="entry name" value="MetI-like_sf"/>
</dbReference>
<evidence type="ECO:0000256" key="2">
    <source>
        <dbReference type="ARBA" id="ARBA00022448"/>
    </source>
</evidence>
<evidence type="ECO:0000259" key="8">
    <source>
        <dbReference type="PROSITE" id="PS50928"/>
    </source>
</evidence>
<evidence type="ECO:0000256" key="5">
    <source>
        <dbReference type="ARBA" id="ARBA00022989"/>
    </source>
</evidence>
<gene>
    <name evidence="9" type="ORF">HNQ46_000414</name>
</gene>
<keyword evidence="9" id="KW-0762">Sugar transport</keyword>
<dbReference type="Pfam" id="PF00528">
    <property type="entry name" value="BPD_transp_1"/>
    <property type="match status" value="1"/>
</dbReference>
<feature type="transmembrane region" description="Helical" evidence="7">
    <location>
        <begin position="143"/>
        <end position="161"/>
    </location>
</feature>
<evidence type="ECO:0000256" key="6">
    <source>
        <dbReference type="ARBA" id="ARBA00023136"/>
    </source>
</evidence>
<accession>A0A7W9SEP5</accession>
<dbReference type="PROSITE" id="PS50928">
    <property type="entry name" value="ABC_TM1"/>
    <property type="match status" value="1"/>
</dbReference>
<keyword evidence="2 7" id="KW-0813">Transport</keyword>
<dbReference type="InterPro" id="IPR000515">
    <property type="entry name" value="MetI-like"/>
</dbReference>
<evidence type="ECO:0000256" key="7">
    <source>
        <dbReference type="RuleBase" id="RU363032"/>
    </source>
</evidence>
<dbReference type="CDD" id="cd06261">
    <property type="entry name" value="TM_PBP2"/>
    <property type="match status" value="1"/>
</dbReference>
<proteinExistence type="inferred from homology"/>
<feature type="transmembrane region" description="Helical" evidence="7">
    <location>
        <begin position="107"/>
        <end position="131"/>
    </location>
</feature>
<feature type="transmembrane region" description="Helical" evidence="7">
    <location>
        <begin position="68"/>
        <end position="95"/>
    </location>
</feature>
<sequence>MRNRTKTIQSNLISALSLLIALIMLSPIIWGLFCSIQYEGKQFHNVFSWFTPPYTLQNYPQVLLKTGVFRWFCNSLIVAVVTTALSVLVSTLAAYSIAHISFKGSGFFYFYFLIGILVPSEATIIPLFVLMSKLKLIDSYSGLILPSVASSMNFVITYSFFRSLPRELFEAVRIDGGGEWIIYTKVVLPLSRPIIATIAIMSFIASWNNYIWPLLCVFSEKLYTLPIGIPTLIKIERPDFVIPMCINMVASLPMIILYLIFEKQIVQGISTGGIKG</sequence>
<reference evidence="9 10" key="1">
    <citation type="submission" date="2020-08" db="EMBL/GenBank/DDBJ databases">
        <title>Genomic Encyclopedia of Type Strains, Phase IV (KMG-IV): sequencing the most valuable type-strain genomes for metagenomic binning, comparative biology and taxonomic classification.</title>
        <authorList>
            <person name="Goeker M."/>
        </authorList>
    </citation>
    <scope>NUCLEOTIDE SEQUENCE [LARGE SCALE GENOMIC DNA]</scope>
    <source>
        <strain evidence="9 10">DSM 17245</strain>
    </source>
</reference>
<feature type="transmembrane region" description="Helical" evidence="7">
    <location>
        <begin position="240"/>
        <end position="261"/>
    </location>
</feature>
<comment type="similarity">
    <text evidence="7">Belongs to the binding-protein-dependent transport system permease family.</text>
</comment>
<dbReference type="RefSeq" id="WP_007157132.1">
    <property type="nucleotide sequence ID" value="NZ_CAUQIH010000035.1"/>
</dbReference>
<dbReference type="PANTHER" id="PTHR43744:SF12">
    <property type="entry name" value="ABC TRANSPORTER PERMEASE PROTEIN MG189-RELATED"/>
    <property type="match status" value="1"/>
</dbReference>
<organism evidence="9 10">
    <name type="scientific">Oribacterium sinus</name>
    <dbReference type="NCBI Taxonomy" id="237576"/>
    <lineage>
        <taxon>Bacteria</taxon>
        <taxon>Bacillati</taxon>
        <taxon>Bacillota</taxon>
        <taxon>Clostridia</taxon>
        <taxon>Lachnospirales</taxon>
        <taxon>Lachnospiraceae</taxon>
        <taxon>Oribacterium</taxon>
    </lineage>
</organism>
<comment type="caution">
    <text evidence="9">The sequence shown here is derived from an EMBL/GenBank/DDBJ whole genome shotgun (WGS) entry which is preliminary data.</text>
</comment>
<evidence type="ECO:0000313" key="10">
    <source>
        <dbReference type="Proteomes" id="UP000522163"/>
    </source>
</evidence>
<dbReference type="Proteomes" id="UP000522163">
    <property type="component" value="Unassembled WGS sequence"/>
</dbReference>
<protein>
    <submittedName>
        <fullName evidence="9">Multiple sugar transport system permease protein</fullName>
    </submittedName>
</protein>
<feature type="domain" description="ABC transmembrane type-1" evidence="8">
    <location>
        <begin position="72"/>
        <end position="261"/>
    </location>
</feature>
<keyword evidence="4 7" id="KW-0812">Transmembrane</keyword>
<evidence type="ECO:0000256" key="1">
    <source>
        <dbReference type="ARBA" id="ARBA00004651"/>
    </source>
</evidence>
<comment type="subcellular location">
    <subcellularLocation>
        <location evidence="1 7">Cell membrane</location>
        <topology evidence="1 7">Multi-pass membrane protein</topology>
    </subcellularLocation>
</comment>
<dbReference type="AlphaFoldDB" id="A0A7W9SEP5"/>
<evidence type="ECO:0000256" key="3">
    <source>
        <dbReference type="ARBA" id="ARBA00022475"/>
    </source>
</evidence>
<dbReference type="Gene3D" id="1.10.3720.10">
    <property type="entry name" value="MetI-like"/>
    <property type="match status" value="1"/>
</dbReference>
<keyword evidence="3" id="KW-1003">Cell membrane</keyword>